<name>A0ACB7X396_9ERIC</name>
<sequence>MAKNDEGSSFSSSSSSAPLLRPTITLPSRNSIESLFSGVGPGASPGPMTLVSSFFADNDPDSDCRSFSQLLAGAISSPAAAAAAAAVHGRKPSFPPPSTAAEEDSSDKDRDFRFKVSRPEQLAVSQSAAMFTVPAGLSPATLMDSPGWFSSGQGPFGISHQQVLAQFTSHAAQAQSQMHNHAEFPPSSSAVLAASLPQNSSFTSVATTLPQMPPSMPDHSITKESSDLSHSDQRSQPSSFTVDKPADDGFNWRKYGQKQVKGSEYPRSYYKCTHPKCPVKKKVERSLDGQITEIIYKGQHNHQPPQSRKGAKDAGNLSRNVNNQGDSELAVEGQTGNRLREGVSAVSFSMKDEESSQVTPERVSGSSDEEEVGDAETRADERDEVEPEAKRRNTETRILEPALSHRAVAEPRIIVQTTSEVDLLDDGYRWRKYGQKVVKGNPYPRSYYKCTSPGCNVRKHVERAASDPKAVITTYEGKHNHDVPAARNSSHNTGNTNTPQLMPYNSVRSDNHSSARKAVSGNNGSQPIALLEFKEELT</sequence>
<comment type="caution">
    <text evidence="1">The sequence shown here is derived from an EMBL/GenBank/DDBJ whole genome shotgun (WGS) entry which is preliminary data.</text>
</comment>
<dbReference type="Proteomes" id="UP000828048">
    <property type="component" value="Chromosome 2"/>
</dbReference>
<protein>
    <submittedName>
        <fullName evidence="1">Uncharacterized protein</fullName>
    </submittedName>
</protein>
<proteinExistence type="predicted"/>
<dbReference type="EMBL" id="CM037152">
    <property type="protein sequence ID" value="KAH7835172.1"/>
    <property type="molecule type" value="Genomic_DNA"/>
</dbReference>
<gene>
    <name evidence="1" type="ORF">Vadar_023543</name>
</gene>
<evidence type="ECO:0000313" key="1">
    <source>
        <dbReference type="EMBL" id="KAH7835172.1"/>
    </source>
</evidence>
<organism evidence="1 2">
    <name type="scientific">Vaccinium darrowii</name>
    <dbReference type="NCBI Taxonomy" id="229202"/>
    <lineage>
        <taxon>Eukaryota</taxon>
        <taxon>Viridiplantae</taxon>
        <taxon>Streptophyta</taxon>
        <taxon>Embryophyta</taxon>
        <taxon>Tracheophyta</taxon>
        <taxon>Spermatophyta</taxon>
        <taxon>Magnoliopsida</taxon>
        <taxon>eudicotyledons</taxon>
        <taxon>Gunneridae</taxon>
        <taxon>Pentapetalae</taxon>
        <taxon>asterids</taxon>
        <taxon>Ericales</taxon>
        <taxon>Ericaceae</taxon>
        <taxon>Vaccinioideae</taxon>
        <taxon>Vaccinieae</taxon>
        <taxon>Vaccinium</taxon>
    </lineage>
</organism>
<reference evidence="1 2" key="1">
    <citation type="journal article" date="2021" name="Hortic Res">
        <title>High-quality reference genome and annotation aids understanding of berry development for evergreen blueberry (Vaccinium darrowii).</title>
        <authorList>
            <person name="Yu J."/>
            <person name="Hulse-Kemp A.M."/>
            <person name="Babiker E."/>
            <person name="Staton M."/>
        </authorList>
    </citation>
    <scope>NUCLEOTIDE SEQUENCE [LARGE SCALE GENOMIC DNA]</scope>
    <source>
        <strain evidence="2">cv. NJ 8807/NJ 8810</strain>
        <tissue evidence="1">Young leaf</tissue>
    </source>
</reference>
<keyword evidence="2" id="KW-1185">Reference proteome</keyword>
<accession>A0ACB7X396</accession>
<evidence type="ECO:0000313" key="2">
    <source>
        <dbReference type="Proteomes" id="UP000828048"/>
    </source>
</evidence>